<keyword evidence="1" id="KW-0472">Membrane</keyword>
<keyword evidence="1" id="KW-0812">Transmembrane</keyword>
<dbReference type="Proteomes" id="UP001175211">
    <property type="component" value="Unassembled WGS sequence"/>
</dbReference>
<organism evidence="2 3">
    <name type="scientific">Armillaria tabescens</name>
    <name type="common">Ringless honey mushroom</name>
    <name type="synonym">Agaricus tabescens</name>
    <dbReference type="NCBI Taxonomy" id="1929756"/>
    <lineage>
        <taxon>Eukaryota</taxon>
        <taxon>Fungi</taxon>
        <taxon>Dikarya</taxon>
        <taxon>Basidiomycota</taxon>
        <taxon>Agaricomycotina</taxon>
        <taxon>Agaricomycetes</taxon>
        <taxon>Agaricomycetidae</taxon>
        <taxon>Agaricales</taxon>
        <taxon>Marasmiineae</taxon>
        <taxon>Physalacriaceae</taxon>
        <taxon>Desarmillaria</taxon>
    </lineage>
</organism>
<dbReference type="EMBL" id="JAUEPS010000051">
    <property type="protein sequence ID" value="KAK0445054.1"/>
    <property type="molecule type" value="Genomic_DNA"/>
</dbReference>
<keyword evidence="1" id="KW-1133">Transmembrane helix</keyword>
<dbReference type="AlphaFoldDB" id="A0AA39MT43"/>
<feature type="non-terminal residue" evidence="2">
    <location>
        <position position="1"/>
    </location>
</feature>
<dbReference type="RefSeq" id="XP_060325401.1">
    <property type="nucleotide sequence ID" value="XM_060474376.1"/>
</dbReference>
<accession>A0AA39MT43</accession>
<gene>
    <name evidence="2" type="ORF">EV420DRAFT_1573215</name>
</gene>
<evidence type="ECO:0000313" key="2">
    <source>
        <dbReference type="EMBL" id="KAK0445054.1"/>
    </source>
</evidence>
<proteinExistence type="predicted"/>
<name>A0AA39MT43_ARMTA</name>
<evidence type="ECO:0000313" key="3">
    <source>
        <dbReference type="Proteomes" id="UP001175211"/>
    </source>
</evidence>
<evidence type="ECO:0000256" key="1">
    <source>
        <dbReference type="SAM" id="Phobius"/>
    </source>
</evidence>
<protein>
    <submittedName>
        <fullName evidence="2">Uncharacterized protein</fullName>
    </submittedName>
</protein>
<feature type="transmembrane region" description="Helical" evidence="1">
    <location>
        <begin position="39"/>
        <end position="58"/>
    </location>
</feature>
<sequence>VSENLVFQTIDIGHLLPTSLMDSRVQMYMTKGLWAYMEWYGNMVSCTNISYIIILGLMHHMLVFQNMHDFLGSDIPIICRLI</sequence>
<reference evidence="2" key="1">
    <citation type="submission" date="2023-06" db="EMBL/GenBank/DDBJ databases">
        <authorList>
            <consortium name="Lawrence Berkeley National Laboratory"/>
            <person name="Ahrendt S."/>
            <person name="Sahu N."/>
            <person name="Indic B."/>
            <person name="Wong-Bajracharya J."/>
            <person name="Merenyi Z."/>
            <person name="Ke H.-M."/>
            <person name="Monk M."/>
            <person name="Kocsube S."/>
            <person name="Drula E."/>
            <person name="Lipzen A."/>
            <person name="Balint B."/>
            <person name="Henrissat B."/>
            <person name="Andreopoulos B."/>
            <person name="Martin F.M."/>
            <person name="Harder C.B."/>
            <person name="Rigling D."/>
            <person name="Ford K.L."/>
            <person name="Foster G.D."/>
            <person name="Pangilinan J."/>
            <person name="Papanicolaou A."/>
            <person name="Barry K."/>
            <person name="LaButti K."/>
            <person name="Viragh M."/>
            <person name="Koriabine M."/>
            <person name="Yan M."/>
            <person name="Riley R."/>
            <person name="Champramary S."/>
            <person name="Plett K.L."/>
            <person name="Tsai I.J."/>
            <person name="Slot J."/>
            <person name="Sipos G."/>
            <person name="Plett J."/>
            <person name="Nagy L.G."/>
            <person name="Grigoriev I.V."/>
        </authorList>
    </citation>
    <scope>NUCLEOTIDE SEQUENCE</scope>
    <source>
        <strain evidence="2">CCBAS 213</strain>
    </source>
</reference>
<dbReference type="GeneID" id="85357924"/>
<comment type="caution">
    <text evidence="2">The sequence shown here is derived from an EMBL/GenBank/DDBJ whole genome shotgun (WGS) entry which is preliminary data.</text>
</comment>
<keyword evidence="3" id="KW-1185">Reference proteome</keyword>